<dbReference type="PANTHER" id="PTHR42846:SF1">
    <property type="entry name" value="NI-SIROHYDROCHLORIN A,C-DIAMIDE REDUCTIVE CYCLASE COMPLEX, COMPONENT CFBD"/>
    <property type="match status" value="1"/>
</dbReference>
<evidence type="ECO:0000259" key="3">
    <source>
        <dbReference type="Pfam" id="PF00148"/>
    </source>
</evidence>
<dbReference type="FunCoup" id="M9SF57">
    <property type="interactions" value="63"/>
</dbReference>
<dbReference type="Gene3D" id="3.40.50.1980">
    <property type="entry name" value="Nitrogenase molybdenum iron protein domain"/>
    <property type="match status" value="1"/>
</dbReference>
<name>M9SF57_METAX</name>
<dbReference type="STRING" id="1236689.MMALV_13210"/>
<dbReference type="RefSeq" id="WP_015505197.1">
    <property type="nucleotide sequence ID" value="NC_020913.1"/>
</dbReference>
<dbReference type="InParanoid" id="M9SF57"/>
<dbReference type="InterPro" id="IPR052673">
    <property type="entry name" value="Ni-siroh_cyclase_CfbD"/>
</dbReference>
<dbReference type="HOGENOM" id="CLU_782144_0_0_2"/>
<evidence type="ECO:0000313" key="4">
    <source>
        <dbReference type="EMBL" id="AGI86050.1"/>
    </source>
</evidence>
<sequence length="360" mass="38922">MNTAVIHPRPNPIVAAMYTVRDMDVDVIVLHGPAGCSFMASRPLENAGVRVVTSALKDNDLIFGGTEPLVRTLKEVRNKFNPKTVAVVGTCASTIIGDDMAAAIRRADIGCNVFPVDCHGCMAANTDGAIRALKAGAKAGVIPQEECDRQTALLKAATELERQRGMAARTYLSPAVSPTKLHVCRQIADALKAGKKVAVVMLAKKELAYRFADMFVAVDEARRKLGGKTFFVANMDGSVGLPRIRRYCSNIMAELDADGVSIDRLVGGLDEYAVVGERMKAEVDAFAPDMTIFLGICHAYPDLKKEDILITDQPRELANYLNQNFLSAVGEVSSHNMVMGATGIVHLETADTLREIVREM</sequence>
<dbReference type="KEGG" id="max:MMALV_13210"/>
<protein>
    <recommendedName>
        <fullName evidence="3">Nitrogenase/oxidoreductase component 1 domain-containing protein</fullName>
    </recommendedName>
</protein>
<keyword evidence="5" id="KW-1185">Reference proteome</keyword>
<dbReference type="InterPro" id="IPR000318">
    <property type="entry name" value="Nase_comp1_CS"/>
</dbReference>
<dbReference type="InterPro" id="IPR017675">
    <property type="entry name" value="CfbD"/>
</dbReference>
<dbReference type="PROSITE" id="PS00699">
    <property type="entry name" value="NITROGENASE_1_1"/>
    <property type="match status" value="1"/>
</dbReference>
<dbReference type="GeneID" id="41322080"/>
<dbReference type="AlphaFoldDB" id="M9SF57"/>
<organism evidence="4 5">
    <name type="scientific">Methanomethylophilus alvi (strain Mx1201)</name>
    <dbReference type="NCBI Taxonomy" id="1236689"/>
    <lineage>
        <taxon>Archaea</taxon>
        <taxon>Methanobacteriati</taxon>
        <taxon>Thermoplasmatota</taxon>
        <taxon>Thermoplasmata</taxon>
        <taxon>Methanomassiliicoccales</taxon>
        <taxon>Methanomethylophilaceae</taxon>
        <taxon>Methanomethylophilus</taxon>
    </lineage>
</organism>
<dbReference type="PANTHER" id="PTHR42846">
    <property type="entry name" value="NI-SIROHYDROCHLORIN A,C-DIAMIDE REDUCTIVE CYCLASE COMPLEX, COMPONENT CFBD"/>
    <property type="match status" value="1"/>
</dbReference>
<evidence type="ECO:0000256" key="2">
    <source>
        <dbReference type="RuleBase" id="RU004021"/>
    </source>
</evidence>
<evidence type="ECO:0000256" key="1">
    <source>
        <dbReference type="ARBA" id="ARBA00023231"/>
    </source>
</evidence>
<dbReference type="InterPro" id="IPR000510">
    <property type="entry name" value="Nase/OxRdtase_comp1"/>
</dbReference>
<comment type="similarity">
    <text evidence="2">Belongs to the NifD/NifK/NifE/NifN family.</text>
</comment>
<dbReference type="EMBL" id="CP004049">
    <property type="protein sequence ID" value="AGI86050.1"/>
    <property type="molecule type" value="Genomic_DNA"/>
</dbReference>
<dbReference type="SUPFAM" id="SSF53807">
    <property type="entry name" value="Helical backbone' metal receptor"/>
    <property type="match status" value="1"/>
</dbReference>
<evidence type="ECO:0000313" key="5">
    <source>
        <dbReference type="Proteomes" id="UP000012672"/>
    </source>
</evidence>
<feature type="domain" description="Nitrogenase/oxidoreductase component 1" evidence="3">
    <location>
        <begin position="15"/>
        <end position="142"/>
    </location>
</feature>
<dbReference type="NCBIfam" id="TIGR03282">
    <property type="entry name" value="methan_mark_13"/>
    <property type="match status" value="1"/>
</dbReference>
<reference evidence="4 5" key="1">
    <citation type="journal article" date="2012" name="J. Bacteriol.">
        <title>Genome sequence of 'Candidatus Methanomethylophilus alvus' Mx1201, a methanogenic archaeon from the human gut belonging to a seventh order of methanogens.</title>
        <authorList>
            <person name="Borrel G."/>
            <person name="Harris H.M."/>
            <person name="Tottey W."/>
            <person name="Mihajlovski A."/>
            <person name="Parisot N."/>
            <person name="Peyretaillade E."/>
            <person name="Peyret P."/>
            <person name="Gribaldo S."/>
            <person name="O'Toole P.W."/>
            <person name="Brugere J.F."/>
        </authorList>
    </citation>
    <scope>NUCLEOTIDE SEQUENCE [LARGE SCALE GENOMIC DNA]</scope>
    <source>
        <strain evidence="4 5">Mx1201</strain>
    </source>
</reference>
<dbReference type="Pfam" id="PF00148">
    <property type="entry name" value="Oxidored_nitro"/>
    <property type="match status" value="1"/>
</dbReference>
<dbReference type="eggNOG" id="arCOG04888">
    <property type="taxonomic scope" value="Archaea"/>
</dbReference>
<keyword evidence="1 2" id="KW-0535">Nitrogen fixation</keyword>
<gene>
    <name evidence="4" type="ORF">MMALV_13210</name>
</gene>
<proteinExistence type="inferred from homology"/>
<dbReference type="Proteomes" id="UP000012672">
    <property type="component" value="Chromosome"/>
</dbReference>
<accession>M9SF57</accession>
<dbReference type="GO" id="GO:0016163">
    <property type="term" value="F:nitrogenase activity"/>
    <property type="evidence" value="ECO:0007669"/>
    <property type="project" value="InterPro"/>
</dbReference>